<dbReference type="Proteomes" id="UP000054630">
    <property type="component" value="Unassembled WGS sequence"/>
</dbReference>
<gene>
    <name evidence="1" type="ORF">T07_11337</name>
</gene>
<comment type="caution">
    <text evidence="1">The sequence shown here is derived from an EMBL/GenBank/DDBJ whole genome shotgun (WGS) entry which is preliminary data.</text>
</comment>
<reference evidence="1 2" key="1">
    <citation type="submission" date="2015-01" db="EMBL/GenBank/DDBJ databases">
        <title>Evolution of Trichinella species and genotypes.</title>
        <authorList>
            <person name="Korhonen P.K."/>
            <person name="Edoardo P."/>
            <person name="Giuseppe L.R."/>
            <person name="Gasser R.B."/>
        </authorList>
    </citation>
    <scope>NUCLEOTIDE SEQUENCE [LARGE SCALE GENOMIC DNA]</scope>
    <source>
        <strain evidence="1">ISS37</strain>
    </source>
</reference>
<accession>A0A0V0SDY4</accession>
<dbReference type="EMBL" id="JYDL01000014">
    <property type="protein sequence ID" value="KRX25004.1"/>
    <property type="molecule type" value="Genomic_DNA"/>
</dbReference>
<name>A0A0V0SDY4_9BILA</name>
<organism evidence="1 2">
    <name type="scientific">Trichinella nelsoni</name>
    <dbReference type="NCBI Taxonomy" id="6336"/>
    <lineage>
        <taxon>Eukaryota</taxon>
        <taxon>Metazoa</taxon>
        <taxon>Ecdysozoa</taxon>
        <taxon>Nematoda</taxon>
        <taxon>Enoplea</taxon>
        <taxon>Dorylaimia</taxon>
        <taxon>Trichinellida</taxon>
        <taxon>Trichinellidae</taxon>
        <taxon>Trichinella</taxon>
    </lineage>
</organism>
<dbReference type="AlphaFoldDB" id="A0A0V0SDY4"/>
<evidence type="ECO:0000313" key="2">
    <source>
        <dbReference type="Proteomes" id="UP000054630"/>
    </source>
</evidence>
<protein>
    <submittedName>
        <fullName evidence="1">Uncharacterized protein</fullName>
    </submittedName>
</protein>
<proteinExistence type="predicted"/>
<keyword evidence="2" id="KW-1185">Reference proteome</keyword>
<sequence>MNSEALKKALLKHRSAIYLKYAFLKKLKKFYDFPRLPELSIINEEQRAICVNVDDMYEYEMFTKELSTISSYAMRL</sequence>
<evidence type="ECO:0000313" key="1">
    <source>
        <dbReference type="EMBL" id="KRX25004.1"/>
    </source>
</evidence>